<dbReference type="RefSeq" id="WP_230742872.1">
    <property type="nucleotide sequence ID" value="NZ_PGCK01000012.1"/>
</dbReference>
<name>A0AAP2W896_9EURY</name>
<proteinExistence type="predicted"/>
<dbReference type="Proteomes" id="UP001320159">
    <property type="component" value="Unassembled WGS sequence"/>
</dbReference>
<organism evidence="1 2">
    <name type="scientific">Methanooceanicella nereidis</name>
    <dbReference type="NCBI Taxonomy" id="2052831"/>
    <lineage>
        <taxon>Archaea</taxon>
        <taxon>Methanobacteriati</taxon>
        <taxon>Methanobacteriota</taxon>
        <taxon>Stenosarchaea group</taxon>
        <taxon>Methanomicrobia</taxon>
        <taxon>Methanocellales</taxon>
        <taxon>Methanocellaceae</taxon>
        <taxon>Methanooceanicella</taxon>
    </lineage>
</organism>
<keyword evidence="2" id="KW-1185">Reference proteome</keyword>
<gene>
    <name evidence="1" type="ORF">CUJ83_13480</name>
</gene>
<dbReference type="Gene3D" id="2.60.40.1120">
    <property type="entry name" value="Carboxypeptidase-like, regulatory domain"/>
    <property type="match status" value="2"/>
</dbReference>
<evidence type="ECO:0000313" key="2">
    <source>
        <dbReference type="Proteomes" id="UP001320159"/>
    </source>
</evidence>
<reference evidence="1 2" key="1">
    <citation type="submission" date="2017-11" db="EMBL/GenBank/DDBJ databases">
        <title>Isolation and Characterization of Family Methanocellaceae Species from Potential Methane Hydrate Area Offshore Southwestern Taiwan.</title>
        <authorList>
            <person name="Zhang W.-L."/>
            <person name="Chen W.-C."/>
            <person name="Lai M.-C."/>
            <person name="Chen S.-C."/>
        </authorList>
    </citation>
    <scope>NUCLEOTIDE SEQUENCE [LARGE SCALE GENOMIC DNA]</scope>
    <source>
        <strain evidence="1 2">CWC-04</strain>
    </source>
</reference>
<dbReference type="InterPro" id="IPR008969">
    <property type="entry name" value="CarboxyPept-like_regulatory"/>
</dbReference>
<evidence type="ECO:0000313" key="1">
    <source>
        <dbReference type="EMBL" id="MCD1296009.1"/>
    </source>
</evidence>
<dbReference type="SUPFAM" id="SSF49464">
    <property type="entry name" value="Carboxypeptidase regulatory domain-like"/>
    <property type="match status" value="2"/>
</dbReference>
<dbReference type="EMBL" id="PGCK01000012">
    <property type="protein sequence ID" value="MCD1296009.1"/>
    <property type="molecule type" value="Genomic_DNA"/>
</dbReference>
<protein>
    <recommendedName>
        <fullName evidence="3">Carboxypeptidase regulatory-like domain-containing protein</fullName>
    </recommendedName>
</protein>
<dbReference type="AlphaFoldDB" id="A0AAP2W896"/>
<comment type="caution">
    <text evidence="1">The sequence shown here is derived from an EMBL/GenBank/DDBJ whole genome shotgun (WGS) entry which is preliminary data.</text>
</comment>
<evidence type="ECO:0008006" key="3">
    <source>
        <dbReference type="Google" id="ProtNLM"/>
    </source>
</evidence>
<sequence length="204" mass="21616">MSNVKKLFIILIASALLLSASVSMASASSNAVTHEQEPDITVMMGATGGKISGASVYIDDVLAGKTDSNGNFTFEQAPTAGNHTIKIAKKGIEDIVETVDFAHKPVVLKAVPDYPCKNITVSVTDKNTKHGVEGVSVMFGDFVAGQTDANGELKLDNFPPGLYLIKFKAEGYKDSTGLLIVYKDMTWKYVLTPGMSAAEPASGH</sequence>
<accession>A0AAP2W896</accession>